<dbReference type="Gene3D" id="3.30.2090.10">
    <property type="entry name" value="Multidrug efflux transporter AcrB TolC docking domain, DN and DC subdomains"/>
    <property type="match status" value="2"/>
</dbReference>
<dbReference type="NCBIfam" id="TIGR00914">
    <property type="entry name" value="2A0601"/>
    <property type="match status" value="1"/>
</dbReference>
<dbReference type="Gene3D" id="3.30.70.1320">
    <property type="entry name" value="Multidrug efflux transporter AcrB pore domain like"/>
    <property type="match status" value="1"/>
</dbReference>
<dbReference type="EMBL" id="JAKLTN010000002">
    <property type="protein sequence ID" value="MCG2578020.1"/>
    <property type="molecule type" value="Genomic_DNA"/>
</dbReference>
<feature type="transmembrane region" description="Helical" evidence="8">
    <location>
        <begin position="920"/>
        <end position="940"/>
    </location>
</feature>
<dbReference type="Pfam" id="PF00873">
    <property type="entry name" value="ACR_tran"/>
    <property type="match status" value="1"/>
</dbReference>
<keyword evidence="6 8" id="KW-1133">Transmembrane helix</keyword>
<feature type="transmembrane region" description="Helical" evidence="8">
    <location>
        <begin position="438"/>
        <end position="458"/>
    </location>
</feature>
<dbReference type="Gene3D" id="1.20.1640.10">
    <property type="entry name" value="Multidrug efflux transporter AcrB transmembrane domain"/>
    <property type="match status" value="2"/>
</dbReference>
<dbReference type="Gene3D" id="3.30.70.1440">
    <property type="entry name" value="Multidrug efflux transporter AcrB pore domain"/>
    <property type="match status" value="1"/>
</dbReference>
<dbReference type="Proteomes" id="UP001165384">
    <property type="component" value="Unassembled WGS sequence"/>
</dbReference>
<evidence type="ECO:0000256" key="8">
    <source>
        <dbReference type="SAM" id="Phobius"/>
    </source>
</evidence>
<dbReference type="InterPro" id="IPR004763">
    <property type="entry name" value="CusA-like"/>
</dbReference>
<dbReference type="PANTHER" id="PTHR32063:SF68">
    <property type="entry name" value="PROBALE CATION EFFLUX SYSTEM PROTEIN"/>
    <property type="match status" value="1"/>
</dbReference>
<keyword evidence="10" id="KW-1185">Reference proteome</keyword>
<keyword evidence="4" id="KW-1003">Cell membrane</keyword>
<feature type="transmembrane region" description="Helical" evidence="8">
    <location>
        <begin position="360"/>
        <end position="380"/>
    </location>
</feature>
<feature type="transmembrane region" description="Helical" evidence="8">
    <location>
        <begin position="386"/>
        <end position="407"/>
    </location>
</feature>
<evidence type="ECO:0000256" key="4">
    <source>
        <dbReference type="ARBA" id="ARBA00022475"/>
    </source>
</evidence>
<evidence type="ECO:0000256" key="5">
    <source>
        <dbReference type="ARBA" id="ARBA00022692"/>
    </source>
</evidence>
<gene>
    <name evidence="9" type="ORF">LZ012_13580</name>
</gene>
<keyword evidence="3" id="KW-0813">Transport</keyword>
<evidence type="ECO:0000256" key="3">
    <source>
        <dbReference type="ARBA" id="ARBA00022448"/>
    </source>
</evidence>
<feature type="transmembrane region" description="Helical" evidence="8">
    <location>
        <begin position="992"/>
        <end position="1015"/>
    </location>
</feature>
<dbReference type="InterPro" id="IPR001036">
    <property type="entry name" value="Acrflvin-R"/>
</dbReference>
<feature type="transmembrane region" description="Helical" evidence="8">
    <location>
        <begin position="470"/>
        <end position="497"/>
    </location>
</feature>
<keyword evidence="5 8" id="KW-0812">Transmembrane</keyword>
<evidence type="ECO:0000256" key="7">
    <source>
        <dbReference type="ARBA" id="ARBA00023136"/>
    </source>
</evidence>
<reference evidence="9" key="1">
    <citation type="submission" date="2022-01" db="EMBL/GenBank/DDBJ databases">
        <authorList>
            <person name="Jo J.-H."/>
            <person name="Im W.-T."/>
        </authorList>
    </citation>
    <scope>NUCLEOTIDE SEQUENCE</scope>
    <source>
        <strain evidence="9">XY25</strain>
    </source>
</reference>
<sequence>MLAALIRFSLTQRLLVLVLTALLIGAGIHALLGLPIDAFPDVSTTQVKVILKAPGMTPEEVEARIAVPVEQEMLGIPHQRLLRSVSKYALTDITIDFEDGTDIYWARQQVGERLAGALGNLPPGVAGGMAPITTPLGEMFMFTIEGDLPLADKRALLDWVIRPQLRTIPGVADVNSLGGEVRTFEVVPNPQLLTARGLALKDLHAVLEANNRNDGAGRLNDGEESLLVRAEGAIASLDDVRAIVLQARDGMVVRVGDVAEVRFGALTRYGAVSQSGRGEAVEGLVLGLRGANAQAVVEGVKARLAEIAPSLPAGVSIVPFYDRSNLVDRAVGSVSTALLEAIVLVVLLLLAFLGNLRAALVVALMLPLSALATFILMRLSGLSANLMSLGGLAIAIGMLVDAAVVVVENVESQLAHAPDSAAAKLPTLHLVFRAAREVAAPVASGIVIIILVFLPLLTLQGLEGKMFGPVALTIVFALAASLLLSLTVVPVLAAALIRRGVHQEPWLVRRLSAAYDRVLASALAHSRPYLAGAVLALAAAAGAFFLLGKSFMPTMDEGDLIMQLEKLPSIGLEQTVAIDSTVQKAILDKVPEVKAIVARAGSDELGLDPMGLNQTDTFMVLQPRSTWRHSDPAWLADQLRAVMADFPGIGYAFTQPIDMRVSEMLTGVRGDLAIKIFGPDLPTLNRLAVEVENTVKKVRGAEDTFTLKNDGVQYLKIAVDRLAAGRFGLNVDDIQNDLKALLEGRQVGTVIEQGRRTPVVLRGPESLRGSPADFEALRLALPGGGSVPLASVAKIVRIDGPVKVDRENAQRYVVVQSNVRDRDLVGFVDDARAAVARDVKLPAGYRLAWGGQFENQQRAAARLMIVVPIALLLIFFLLFSTFRSVRQALLVLSNIPFAMIGGVFGLLVSGEYLSVPASVGFIALLGIAVLNGVVMVSYFNQLLARGMSVAEVVVEGAKRRLRPVMMTASIAAFGLMPMLFASGPGSEVQRPLAIVVIGGLLSSTALTLILLPILFRRFGLEPAAALNGKSNG</sequence>
<keyword evidence="7 8" id="KW-0472">Membrane</keyword>
<feature type="transmembrane region" description="Helical" evidence="8">
    <location>
        <begin position="330"/>
        <end position="353"/>
    </location>
</feature>
<accession>A0ABS9K4E1</accession>
<dbReference type="SUPFAM" id="SSF82714">
    <property type="entry name" value="Multidrug efflux transporter AcrB TolC docking domain, DN and DC subdomains"/>
    <property type="match status" value="2"/>
</dbReference>
<evidence type="ECO:0000313" key="9">
    <source>
        <dbReference type="EMBL" id="MCG2578020.1"/>
    </source>
</evidence>
<dbReference type="SUPFAM" id="SSF82693">
    <property type="entry name" value="Multidrug efflux transporter AcrB pore domain, PN1, PN2, PC1 and PC2 subdomains"/>
    <property type="match status" value="2"/>
</dbReference>
<dbReference type="RefSeq" id="WP_275711348.1">
    <property type="nucleotide sequence ID" value="NZ_JAKLTN010000002.1"/>
</dbReference>
<organism evidence="9 10">
    <name type="scientific">Dechloromonas hankyongensis</name>
    <dbReference type="NCBI Taxonomy" id="2908002"/>
    <lineage>
        <taxon>Bacteria</taxon>
        <taxon>Pseudomonadati</taxon>
        <taxon>Pseudomonadota</taxon>
        <taxon>Betaproteobacteria</taxon>
        <taxon>Rhodocyclales</taxon>
        <taxon>Azonexaceae</taxon>
        <taxon>Dechloromonas</taxon>
    </lineage>
</organism>
<dbReference type="PRINTS" id="PR00702">
    <property type="entry name" value="ACRIFLAVINRP"/>
</dbReference>
<dbReference type="Gene3D" id="3.30.70.1430">
    <property type="entry name" value="Multidrug efflux transporter AcrB pore domain"/>
    <property type="match status" value="2"/>
</dbReference>
<comment type="similarity">
    <text evidence="2">Belongs to the resistance-nodulation-cell division (RND) (TC 2.A.6) family.</text>
</comment>
<dbReference type="SUPFAM" id="SSF82866">
    <property type="entry name" value="Multidrug efflux transporter AcrB transmembrane domain"/>
    <property type="match status" value="2"/>
</dbReference>
<evidence type="ECO:0000313" key="10">
    <source>
        <dbReference type="Proteomes" id="UP001165384"/>
    </source>
</evidence>
<comment type="caution">
    <text evidence="9">The sequence shown here is derived from an EMBL/GenBank/DDBJ whole genome shotgun (WGS) entry which is preliminary data.</text>
</comment>
<feature type="transmembrane region" description="Helical" evidence="8">
    <location>
        <begin position="889"/>
        <end position="908"/>
    </location>
</feature>
<dbReference type="InterPro" id="IPR027463">
    <property type="entry name" value="AcrB_DN_DC_subdom"/>
</dbReference>
<feature type="transmembrane region" description="Helical" evidence="8">
    <location>
        <begin position="961"/>
        <end position="980"/>
    </location>
</feature>
<feature type="transmembrane region" description="Helical" evidence="8">
    <location>
        <begin position="863"/>
        <end position="882"/>
    </location>
</feature>
<feature type="transmembrane region" description="Helical" evidence="8">
    <location>
        <begin position="529"/>
        <end position="547"/>
    </location>
</feature>
<protein>
    <submittedName>
        <fullName evidence="9">CusA/CzcA family heavy metal efflux RND transporter</fullName>
    </submittedName>
</protein>
<comment type="subcellular location">
    <subcellularLocation>
        <location evidence="1">Cell membrane</location>
        <topology evidence="1">Multi-pass membrane protein</topology>
    </subcellularLocation>
</comment>
<proteinExistence type="inferred from homology"/>
<dbReference type="PANTHER" id="PTHR32063">
    <property type="match status" value="1"/>
</dbReference>
<evidence type="ECO:0000256" key="2">
    <source>
        <dbReference type="ARBA" id="ARBA00010942"/>
    </source>
</evidence>
<evidence type="ECO:0000256" key="1">
    <source>
        <dbReference type="ARBA" id="ARBA00004651"/>
    </source>
</evidence>
<name>A0ABS9K4E1_9RHOO</name>
<evidence type="ECO:0000256" key="6">
    <source>
        <dbReference type="ARBA" id="ARBA00022989"/>
    </source>
</evidence>